<dbReference type="EMBL" id="BSPQ01000019">
    <property type="protein sequence ID" value="GLS92196.1"/>
    <property type="molecule type" value="Genomic_DNA"/>
</dbReference>
<dbReference type="RefSeq" id="WP_284205290.1">
    <property type="nucleotide sequence ID" value="NZ_BSPQ01000019.1"/>
</dbReference>
<accession>A0ABQ6E4C4</accession>
<protein>
    <submittedName>
        <fullName evidence="2">Uncharacterized protein</fullName>
    </submittedName>
</protein>
<evidence type="ECO:0000313" key="3">
    <source>
        <dbReference type="Proteomes" id="UP001157353"/>
    </source>
</evidence>
<comment type="similarity">
    <text evidence="1">Belongs to the UPF0231 family.</text>
</comment>
<dbReference type="PIRSF" id="PIRSF006287">
    <property type="entry name" value="UCP006287"/>
    <property type="match status" value="1"/>
</dbReference>
<name>A0ABQ6E4C4_9GAMM</name>
<organism evidence="2 3">
    <name type="scientific">Psychromonas marina</name>
    <dbReference type="NCBI Taxonomy" id="88364"/>
    <lineage>
        <taxon>Bacteria</taxon>
        <taxon>Pseudomonadati</taxon>
        <taxon>Pseudomonadota</taxon>
        <taxon>Gammaproteobacteria</taxon>
        <taxon>Alteromonadales</taxon>
        <taxon>Psychromonadaceae</taxon>
        <taxon>Psychromonas</taxon>
    </lineage>
</organism>
<dbReference type="Pfam" id="PF06062">
    <property type="entry name" value="UPF0231"/>
    <property type="match status" value="1"/>
</dbReference>
<keyword evidence="3" id="KW-1185">Reference proteome</keyword>
<gene>
    <name evidence="2" type="ORF">GCM10007916_32660</name>
</gene>
<comment type="caution">
    <text evidence="2">The sequence shown here is derived from an EMBL/GenBank/DDBJ whole genome shotgun (WGS) entry which is preliminary data.</text>
</comment>
<dbReference type="InterPro" id="IPR008249">
    <property type="entry name" value="UPF0231"/>
</dbReference>
<evidence type="ECO:0000313" key="2">
    <source>
        <dbReference type="EMBL" id="GLS92196.1"/>
    </source>
</evidence>
<proteinExistence type="inferred from homology"/>
<reference evidence="3" key="1">
    <citation type="journal article" date="2019" name="Int. J. Syst. Evol. Microbiol.">
        <title>The Global Catalogue of Microorganisms (GCM) 10K type strain sequencing project: providing services to taxonomists for standard genome sequencing and annotation.</title>
        <authorList>
            <consortium name="The Broad Institute Genomics Platform"/>
            <consortium name="The Broad Institute Genome Sequencing Center for Infectious Disease"/>
            <person name="Wu L."/>
            <person name="Ma J."/>
        </authorList>
    </citation>
    <scope>NUCLEOTIDE SEQUENCE [LARGE SCALE GENOMIC DNA]</scope>
    <source>
        <strain evidence="3">NBRC 103166</strain>
    </source>
</reference>
<sequence length="121" mass="13999">MEYEFRKDFITGQATVQTEMDHEAIATWLEMEGQSVDWVEALLAKIDAVQNRSLTEYKQPGSEFNLLLTYADAQVINHRLMESGDDEELTDDMSFYDAEIEACCGLEDFKNLLESWLEFII</sequence>
<dbReference type="Proteomes" id="UP001157353">
    <property type="component" value="Unassembled WGS sequence"/>
</dbReference>
<evidence type="ECO:0000256" key="1">
    <source>
        <dbReference type="ARBA" id="ARBA00005367"/>
    </source>
</evidence>